<dbReference type="EMBL" id="JAYMGO010000022">
    <property type="protein sequence ID" value="KAL1251565.1"/>
    <property type="molecule type" value="Genomic_DNA"/>
</dbReference>
<gene>
    <name evidence="5" type="ORF">QQF64_019361</name>
</gene>
<dbReference type="InterPro" id="IPR013783">
    <property type="entry name" value="Ig-like_fold"/>
</dbReference>
<evidence type="ECO:0000313" key="6">
    <source>
        <dbReference type="Proteomes" id="UP001558613"/>
    </source>
</evidence>
<keyword evidence="2" id="KW-0472">Membrane</keyword>
<reference evidence="5 6" key="1">
    <citation type="submission" date="2023-09" db="EMBL/GenBank/DDBJ databases">
        <authorList>
            <person name="Wang M."/>
        </authorList>
    </citation>
    <scope>NUCLEOTIDE SEQUENCE [LARGE SCALE GENOMIC DNA]</scope>
    <source>
        <strain evidence="5">GT-2023</strain>
        <tissue evidence="5">Liver</tissue>
    </source>
</reference>
<comment type="caution">
    <text evidence="5">The sequence shown here is derived from an EMBL/GenBank/DDBJ whole genome shotgun (WGS) entry which is preliminary data.</text>
</comment>
<keyword evidence="2" id="KW-0812">Transmembrane</keyword>
<dbReference type="Pfam" id="PF07686">
    <property type="entry name" value="V-set"/>
    <property type="match status" value="1"/>
</dbReference>
<feature type="chain" id="PRO_5047443657" description="Immunoglobulin domain-containing protein" evidence="3">
    <location>
        <begin position="21"/>
        <end position="245"/>
    </location>
</feature>
<accession>A0ABR3LGK6</accession>
<keyword evidence="6" id="KW-1185">Reference proteome</keyword>
<keyword evidence="3" id="KW-0732">Signal</keyword>
<protein>
    <recommendedName>
        <fullName evidence="4">Immunoglobulin domain-containing protein</fullName>
    </recommendedName>
</protein>
<dbReference type="Proteomes" id="UP001558613">
    <property type="component" value="Unassembled WGS sequence"/>
</dbReference>
<name>A0ABR3LGK6_9TELE</name>
<feature type="transmembrane region" description="Helical" evidence="2">
    <location>
        <begin position="148"/>
        <end position="170"/>
    </location>
</feature>
<evidence type="ECO:0000259" key="4">
    <source>
        <dbReference type="SMART" id="SM00409"/>
    </source>
</evidence>
<dbReference type="SUPFAM" id="SSF48726">
    <property type="entry name" value="Immunoglobulin"/>
    <property type="match status" value="1"/>
</dbReference>
<organism evidence="5 6">
    <name type="scientific">Cirrhinus molitorella</name>
    <name type="common">mud carp</name>
    <dbReference type="NCBI Taxonomy" id="172907"/>
    <lineage>
        <taxon>Eukaryota</taxon>
        <taxon>Metazoa</taxon>
        <taxon>Chordata</taxon>
        <taxon>Craniata</taxon>
        <taxon>Vertebrata</taxon>
        <taxon>Euteleostomi</taxon>
        <taxon>Actinopterygii</taxon>
        <taxon>Neopterygii</taxon>
        <taxon>Teleostei</taxon>
        <taxon>Ostariophysi</taxon>
        <taxon>Cypriniformes</taxon>
        <taxon>Cyprinidae</taxon>
        <taxon>Labeoninae</taxon>
        <taxon>Labeonini</taxon>
        <taxon>Cirrhinus</taxon>
    </lineage>
</organism>
<dbReference type="InterPro" id="IPR013106">
    <property type="entry name" value="Ig_V-set"/>
</dbReference>
<sequence length="245" mass="27771">MRTAQLLLFFLLVWCQIMECLIDKRVILGTNVTLDCPIDVKEIYWFFLKLPDSPVVILRTFTSYSTSSLMEDKRLKDKYSALILSHLFISNITINELGIYYCAKTGSFLQLSNGTRLYTTESAQDQNQTENNNHGQPQCEKTSEIHTILTAISLLVNFVLIIAIIGLLMLKLMKPRKSRQQPQNIETVTLEDLNAAQYSEIGLSAYSREENPIQINGTYVLLQKPNSNPGSTQVEVNTSCSLHSR</sequence>
<evidence type="ECO:0000256" key="1">
    <source>
        <dbReference type="SAM" id="MobiDB-lite"/>
    </source>
</evidence>
<evidence type="ECO:0000313" key="5">
    <source>
        <dbReference type="EMBL" id="KAL1251565.1"/>
    </source>
</evidence>
<dbReference type="SMART" id="SM00409">
    <property type="entry name" value="IG"/>
    <property type="match status" value="1"/>
</dbReference>
<evidence type="ECO:0000256" key="2">
    <source>
        <dbReference type="SAM" id="Phobius"/>
    </source>
</evidence>
<proteinExistence type="predicted"/>
<dbReference type="Gene3D" id="2.60.40.10">
    <property type="entry name" value="Immunoglobulins"/>
    <property type="match status" value="1"/>
</dbReference>
<feature type="region of interest" description="Disordered" evidence="1">
    <location>
        <begin position="226"/>
        <end position="245"/>
    </location>
</feature>
<evidence type="ECO:0000256" key="3">
    <source>
        <dbReference type="SAM" id="SignalP"/>
    </source>
</evidence>
<feature type="domain" description="Immunoglobulin" evidence="4">
    <location>
        <begin position="21"/>
        <end position="120"/>
    </location>
</feature>
<dbReference type="InterPro" id="IPR036179">
    <property type="entry name" value="Ig-like_dom_sf"/>
</dbReference>
<feature type="signal peptide" evidence="3">
    <location>
        <begin position="1"/>
        <end position="20"/>
    </location>
</feature>
<keyword evidence="2" id="KW-1133">Transmembrane helix</keyword>
<dbReference type="InterPro" id="IPR003599">
    <property type="entry name" value="Ig_sub"/>
</dbReference>